<keyword evidence="3" id="KW-1185">Reference proteome</keyword>
<sequence>MGRILDLLENSILTGYCIYRMLFSVHLTAQNIKFISENNISGWIENHQWPELEIAFAIMAIAGLLSGRRFVFSFTVFFFIMRASIAITTVTVDFCTTLMSAVVFLRLFWFIPEANYHRRDLIEQNYVEERQINLPYFIKCAKQKEHGQKHKYDNNYDDNSPYQSSVI</sequence>
<reference evidence="2" key="2">
    <citation type="submission" date="2022-06" db="UniProtKB">
        <authorList>
            <consortium name="EnsemblMetazoa"/>
        </authorList>
    </citation>
    <scope>IDENTIFICATION</scope>
</reference>
<dbReference type="EnsemblMetazoa" id="OVOC12099.1">
    <property type="protein sequence ID" value="OVOC12099.1"/>
    <property type="gene ID" value="WBGene00248908"/>
</dbReference>
<name>A0A8R1XUA0_ONCVO</name>
<keyword evidence="1" id="KW-0812">Transmembrane</keyword>
<evidence type="ECO:0000313" key="2">
    <source>
        <dbReference type="EnsemblMetazoa" id="OVOC12099.1"/>
    </source>
</evidence>
<dbReference type="AlphaFoldDB" id="A0A8R1XUA0"/>
<dbReference type="EMBL" id="CMVM020000396">
    <property type="status" value="NOT_ANNOTATED_CDS"/>
    <property type="molecule type" value="Genomic_DNA"/>
</dbReference>
<evidence type="ECO:0000256" key="1">
    <source>
        <dbReference type="SAM" id="Phobius"/>
    </source>
</evidence>
<dbReference type="OMA" id="CFIPERN"/>
<accession>A0A8R1XUA0</accession>
<keyword evidence="1" id="KW-0472">Membrane</keyword>
<keyword evidence="1" id="KW-1133">Transmembrane helix</keyword>
<feature type="transmembrane region" description="Helical" evidence="1">
    <location>
        <begin position="86"/>
        <end position="109"/>
    </location>
</feature>
<dbReference type="Proteomes" id="UP000024404">
    <property type="component" value="Unassembled WGS sequence"/>
</dbReference>
<evidence type="ECO:0000313" key="3">
    <source>
        <dbReference type="Proteomes" id="UP000024404"/>
    </source>
</evidence>
<protein>
    <submittedName>
        <fullName evidence="2">Uncharacterized protein</fullName>
    </submittedName>
</protein>
<organism evidence="2 3">
    <name type="scientific">Onchocerca volvulus</name>
    <dbReference type="NCBI Taxonomy" id="6282"/>
    <lineage>
        <taxon>Eukaryota</taxon>
        <taxon>Metazoa</taxon>
        <taxon>Ecdysozoa</taxon>
        <taxon>Nematoda</taxon>
        <taxon>Chromadorea</taxon>
        <taxon>Rhabditida</taxon>
        <taxon>Spirurina</taxon>
        <taxon>Spiruromorpha</taxon>
        <taxon>Filarioidea</taxon>
        <taxon>Onchocercidae</taxon>
        <taxon>Onchocerca</taxon>
    </lineage>
</organism>
<proteinExistence type="predicted"/>
<reference evidence="3" key="1">
    <citation type="submission" date="2013-10" db="EMBL/GenBank/DDBJ databases">
        <title>Genome sequencing of Onchocerca volvulus.</title>
        <authorList>
            <person name="Cotton J."/>
            <person name="Tsai J."/>
            <person name="Stanley E."/>
            <person name="Tracey A."/>
            <person name="Holroyd N."/>
            <person name="Lustigman S."/>
            <person name="Berriman M."/>
        </authorList>
    </citation>
    <scope>NUCLEOTIDE SEQUENCE</scope>
</reference>